<evidence type="ECO:0000256" key="2">
    <source>
        <dbReference type="SAM" id="MobiDB-lite"/>
    </source>
</evidence>
<accession>A0A6G1JAV1</accession>
<dbReference type="SUPFAM" id="SSF88723">
    <property type="entry name" value="PIN domain-like"/>
    <property type="match status" value="1"/>
</dbReference>
<evidence type="ECO:0000256" key="1">
    <source>
        <dbReference type="ARBA" id="ARBA00007398"/>
    </source>
</evidence>
<dbReference type="PANTHER" id="PTHR15665:SF1">
    <property type="entry name" value="PROTEIN ASTEROID HOMOLOG 1"/>
    <property type="match status" value="1"/>
</dbReference>
<dbReference type="AlphaFoldDB" id="A0A6G1JAV1"/>
<evidence type="ECO:0000313" key="5">
    <source>
        <dbReference type="Proteomes" id="UP000799291"/>
    </source>
</evidence>
<dbReference type="InterPro" id="IPR039436">
    <property type="entry name" value="Asteroid_dom"/>
</dbReference>
<dbReference type="Proteomes" id="UP000799291">
    <property type="component" value="Unassembled WGS sequence"/>
</dbReference>
<dbReference type="PANTHER" id="PTHR15665">
    <property type="entry name" value="ASTEROID PROTEIN"/>
    <property type="match status" value="1"/>
</dbReference>
<feature type="region of interest" description="Disordered" evidence="2">
    <location>
        <begin position="517"/>
        <end position="552"/>
    </location>
</feature>
<evidence type="ECO:0000313" key="4">
    <source>
        <dbReference type="EMBL" id="KAF2687263.1"/>
    </source>
</evidence>
<dbReference type="Gene3D" id="3.40.50.1010">
    <property type="entry name" value="5'-nuclease"/>
    <property type="match status" value="1"/>
</dbReference>
<organism evidence="4 5">
    <name type="scientific">Lentithecium fluviatile CBS 122367</name>
    <dbReference type="NCBI Taxonomy" id="1168545"/>
    <lineage>
        <taxon>Eukaryota</taxon>
        <taxon>Fungi</taxon>
        <taxon>Dikarya</taxon>
        <taxon>Ascomycota</taxon>
        <taxon>Pezizomycotina</taxon>
        <taxon>Dothideomycetes</taxon>
        <taxon>Pleosporomycetidae</taxon>
        <taxon>Pleosporales</taxon>
        <taxon>Massarineae</taxon>
        <taxon>Lentitheciaceae</taxon>
        <taxon>Lentithecium</taxon>
    </lineage>
</organism>
<keyword evidence="5" id="KW-1185">Reference proteome</keyword>
<protein>
    <recommendedName>
        <fullName evidence="3">Asteroid domain-containing protein</fullName>
    </recommendedName>
</protein>
<gene>
    <name evidence="4" type="ORF">K458DRAFT_295682</name>
</gene>
<dbReference type="Pfam" id="PF12813">
    <property type="entry name" value="XPG_I_2"/>
    <property type="match status" value="1"/>
</dbReference>
<proteinExistence type="inferred from homology"/>
<evidence type="ECO:0000259" key="3">
    <source>
        <dbReference type="Pfam" id="PF12813"/>
    </source>
</evidence>
<name>A0A6G1JAV1_9PLEO</name>
<sequence length="552" mass="61981">MGIAGLARRLDPYASRYTPEELGGCHAIVDGPSLAYHAYELAHAVSSNQSRLPSYADINAQAIRWLKALEDVDIKVSAILFDGALPDTKRNERLSRLQSNNQRVRQFRINYPTAACPIPTQLGSAPFSLLAPGLREALGDSKYASVTRIVPGEADDSCASCANQYPRSIIFSNDTDLILYDYPAEGRVLFLRDVELWPEPKFKGYSPTKIQQALHLTSLVPWAYCITQDPREPFSASVKAARDVDTASSQYEEFSKRYTIPSVAPLENSRMESALQNLDVRVSEFVYQALDVALVPKVYLPLLVEDPNQASAWNVGHGLRLLACSLLAPDREVLHEYKRKAQGIAMHEVKLHSPKELSLSAEALSRDISAWLRWTGDRQVPREFIWPLIAVNIVLPEMTTSPKMTLVIRVVNGDFDNTWDFVHLTARMHAALYSLRFLKQCVTLWLAVNEDSSVELHRPVDNLHRTLQGMPAIAELFIVPGQAGRPLGDSTILQTLINEIYTSANVEILDEQISNKKLKKQKREAERKAKKKQQEASTQRTQNLSELLNQRQ</sequence>
<feature type="domain" description="Asteroid" evidence="3">
    <location>
        <begin position="129"/>
        <end position="351"/>
    </location>
</feature>
<comment type="similarity">
    <text evidence="1">Belongs to the asteroid family.</text>
</comment>
<dbReference type="OrthoDB" id="5297549at2759"/>
<dbReference type="EMBL" id="MU005575">
    <property type="protein sequence ID" value="KAF2687263.1"/>
    <property type="molecule type" value="Genomic_DNA"/>
</dbReference>
<feature type="compositionally biased region" description="Polar residues" evidence="2">
    <location>
        <begin position="537"/>
        <end position="552"/>
    </location>
</feature>
<dbReference type="InterPro" id="IPR029060">
    <property type="entry name" value="PIN-like_dom_sf"/>
</dbReference>
<reference evidence="4" key="1">
    <citation type="journal article" date="2020" name="Stud. Mycol.">
        <title>101 Dothideomycetes genomes: a test case for predicting lifestyles and emergence of pathogens.</title>
        <authorList>
            <person name="Haridas S."/>
            <person name="Albert R."/>
            <person name="Binder M."/>
            <person name="Bloem J."/>
            <person name="Labutti K."/>
            <person name="Salamov A."/>
            <person name="Andreopoulos B."/>
            <person name="Baker S."/>
            <person name="Barry K."/>
            <person name="Bills G."/>
            <person name="Bluhm B."/>
            <person name="Cannon C."/>
            <person name="Castanera R."/>
            <person name="Culley D."/>
            <person name="Daum C."/>
            <person name="Ezra D."/>
            <person name="Gonzalez J."/>
            <person name="Henrissat B."/>
            <person name="Kuo A."/>
            <person name="Liang C."/>
            <person name="Lipzen A."/>
            <person name="Lutzoni F."/>
            <person name="Magnuson J."/>
            <person name="Mondo S."/>
            <person name="Nolan M."/>
            <person name="Ohm R."/>
            <person name="Pangilinan J."/>
            <person name="Park H.-J."/>
            <person name="Ramirez L."/>
            <person name="Alfaro M."/>
            <person name="Sun H."/>
            <person name="Tritt A."/>
            <person name="Yoshinaga Y."/>
            <person name="Zwiers L.-H."/>
            <person name="Turgeon B."/>
            <person name="Goodwin S."/>
            <person name="Spatafora J."/>
            <person name="Crous P."/>
            <person name="Grigoriev I."/>
        </authorList>
    </citation>
    <scope>NUCLEOTIDE SEQUENCE</scope>
    <source>
        <strain evidence="4">CBS 122367</strain>
    </source>
</reference>
<dbReference type="InterPro" id="IPR026832">
    <property type="entry name" value="Asteroid"/>
</dbReference>